<comment type="caution">
    <text evidence="2">The sequence shown here is derived from an EMBL/GenBank/DDBJ whole genome shotgun (WGS) entry which is preliminary data.</text>
</comment>
<dbReference type="AlphaFoldDB" id="A0ABC8M0I6"/>
<proteinExistence type="predicted"/>
<dbReference type="EMBL" id="CAKOAT010819597">
    <property type="protein sequence ID" value="CAH8389078.1"/>
    <property type="molecule type" value="Genomic_DNA"/>
</dbReference>
<organism evidence="2 3">
    <name type="scientific">Eruca vesicaria subsp. sativa</name>
    <name type="common">Garden rocket</name>
    <name type="synonym">Eruca sativa</name>
    <dbReference type="NCBI Taxonomy" id="29727"/>
    <lineage>
        <taxon>Eukaryota</taxon>
        <taxon>Viridiplantae</taxon>
        <taxon>Streptophyta</taxon>
        <taxon>Embryophyta</taxon>
        <taxon>Tracheophyta</taxon>
        <taxon>Spermatophyta</taxon>
        <taxon>Magnoliopsida</taxon>
        <taxon>eudicotyledons</taxon>
        <taxon>Gunneridae</taxon>
        <taxon>Pentapetalae</taxon>
        <taxon>rosids</taxon>
        <taxon>malvids</taxon>
        <taxon>Brassicales</taxon>
        <taxon>Brassicaceae</taxon>
        <taxon>Brassiceae</taxon>
        <taxon>Eruca</taxon>
    </lineage>
</organism>
<evidence type="ECO:0000313" key="2">
    <source>
        <dbReference type="EMBL" id="CAH8389078.1"/>
    </source>
</evidence>
<evidence type="ECO:0000313" key="3">
    <source>
        <dbReference type="Proteomes" id="UP001642260"/>
    </source>
</evidence>
<dbReference type="Proteomes" id="UP001642260">
    <property type="component" value="Unassembled WGS sequence"/>
</dbReference>
<feature type="region of interest" description="Disordered" evidence="1">
    <location>
        <begin position="79"/>
        <end position="101"/>
    </location>
</feature>
<keyword evidence="3" id="KW-1185">Reference proteome</keyword>
<reference evidence="2 3" key="1">
    <citation type="submission" date="2022-03" db="EMBL/GenBank/DDBJ databases">
        <authorList>
            <person name="Macdonald S."/>
            <person name="Ahmed S."/>
            <person name="Newling K."/>
        </authorList>
    </citation>
    <scope>NUCLEOTIDE SEQUENCE [LARGE SCALE GENOMIC DNA]</scope>
</reference>
<accession>A0ABC8M0I6</accession>
<name>A0ABC8M0I6_ERUVS</name>
<sequence length="125" mass="14917">MDDDTDHGLGSGKRKSSWMKMFGDLWKKKGHKAYVFLAKKYKAAFTGRRETEYAKSVRRKRERERQRNCFVSYPFEESKHLFSSSQRRRQREKGAENKRKGQKIRVKLGFSFISLNKCCPSWEIK</sequence>
<evidence type="ECO:0000256" key="1">
    <source>
        <dbReference type="SAM" id="MobiDB-lite"/>
    </source>
</evidence>
<protein>
    <submittedName>
        <fullName evidence="2">Uncharacterized protein</fullName>
    </submittedName>
</protein>
<gene>
    <name evidence="2" type="ORF">ERUC_LOCUS41561</name>
</gene>